<feature type="region of interest" description="Disordered" evidence="7">
    <location>
        <begin position="446"/>
        <end position="498"/>
    </location>
</feature>
<feature type="domain" description="Major facilitator superfamily (MFS) profile" evidence="9">
    <location>
        <begin position="20"/>
        <end position="401"/>
    </location>
</feature>
<accession>A0A318K797</accession>
<dbReference type="InterPro" id="IPR036259">
    <property type="entry name" value="MFS_trans_sf"/>
</dbReference>
<dbReference type="EMBL" id="QJKF01000002">
    <property type="protein sequence ID" value="PXX69218.1"/>
    <property type="molecule type" value="Genomic_DNA"/>
</dbReference>
<reference evidence="10 11" key="1">
    <citation type="submission" date="2018-05" db="EMBL/GenBank/DDBJ databases">
        <title>Genomic Encyclopedia of Type Strains, Phase IV (KMG-IV): sequencing the most valuable type-strain genomes for metagenomic binning, comparative biology and taxonomic classification.</title>
        <authorList>
            <person name="Goeker M."/>
        </authorList>
    </citation>
    <scope>NUCLEOTIDE SEQUENCE [LARGE SCALE GENOMIC DNA]</scope>
    <source>
        <strain evidence="10 11">DSM 44704</strain>
    </source>
</reference>
<dbReference type="InterPro" id="IPR050189">
    <property type="entry name" value="MFS_Efflux_Transporters"/>
</dbReference>
<organism evidence="10 11">
    <name type="scientific">Nocardia tenerifensis</name>
    <dbReference type="NCBI Taxonomy" id="228006"/>
    <lineage>
        <taxon>Bacteria</taxon>
        <taxon>Bacillati</taxon>
        <taxon>Actinomycetota</taxon>
        <taxon>Actinomycetes</taxon>
        <taxon>Mycobacteriales</taxon>
        <taxon>Nocardiaceae</taxon>
        <taxon>Nocardia</taxon>
    </lineage>
</organism>
<feature type="transmembrane region" description="Helical" evidence="8">
    <location>
        <begin position="347"/>
        <end position="369"/>
    </location>
</feature>
<dbReference type="Gene3D" id="1.20.1250.20">
    <property type="entry name" value="MFS general substrate transporter like domains"/>
    <property type="match status" value="1"/>
</dbReference>
<evidence type="ECO:0000256" key="5">
    <source>
        <dbReference type="ARBA" id="ARBA00022989"/>
    </source>
</evidence>
<feature type="transmembrane region" description="Helical" evidence="8">
    <location>
        <begin position="175"/>
        <end position="193"/>
    </location>
</feature>
<comment type="similarity">
    <text evidence="2">Belongs to the major facilitator superfamily. TCR/Tet family.</text>
</comment>
<dbReference type="PANTHER" id="PTHR43124">
    <property type="entry name" value="PURINE EFFLUX PUMP PBUE"/>
    <property type="match status" value="1"/>
</dbReference>
<sequence>MSRWPALRPARSRVEPLPIEIWVLVGGAFVIAIGFGLVAPVLPQFARSFGVGVAAASAIVSAFALMRLLFAPLSGRLVQRLGERSVYLGGLLIVAVSTGASALAQSYWQLMVLRSLGGIGSTMFTVSSLALVIRMSPPAARGRVSGLWSTGFLIGSVSGPLVGGALSGLGLRMPFVIYAVALLLVTVAVYLALRNSQLAAPEPVGGLRMMSFREAWARSEYRAVLWSNFANGAAIFGVRMALVPLLVVEVLHQTPGMAGVALTVFAAGNIAVLFLAGRYSDRLGRKPFLITGSLICALGTAALGIADTLPWLLATSFVAGLGAGMFTPTQQAAVADIIGPNARGGPVLAGFQMAADLGTVLGPVAVGALAQQASYGLALAVTGALLAVAAVGWAVVPEPLRKREEALRKVEDSRAECDHLCGADGADHQLVEHAVNDAAGAPVADSAVAPEDSHVVAEDAAVRDKAPRVSPEHDHPSRNDSDAGDVDSGRTARDTVAR</sequence>
<dbReference type="RefSeq" id="WP_373283727.1">
    <property type="nucleotide sequence ID" value="NZ_QJKF01000002.1"/>
</dbReference>
<evidence type="ECO:0000256" key="4">
    <source>
        <dbReference type="ARBA" id="ARBA00022692"/>
    </source>
</evidence>
<gene>
    <name evidence="10" type="ORF">DFR70_102906</name>
</gene>
<evidence type="ECO:0000313" key="10">
    <source>
        <dbReference type="EMBL" id="PXX69218.1"/>
    </source>
</evidence>
<dbReference type="Proteomes" id="UP000247569">
    <property type="component" value="Unassembled WGS sequence"/>
</dbReference>
<dbReference type="SUPFAM" id="SSF103473">
    <property type="entry name" value="MFS general substrate transporter"/>
    <property type="match status" value="1"/>
</dbReference>
<feature type="transmembrane region" description="Helical" evidence="8">
    <location>
        <begin position="111"/>
        <end position="133"/>
    </location>
</feature>
<proteinExistence type="inferred from homology"/>
<keyword evidence="3" id="KW-1003">Cell membrane</keyword>
<evidence type="ECO:0000256" key="6">
    <source>
        <dbReference type="ARBA" id="ARBA00023136"/>
    </source>
</evidence>
<dbReference type="Pfam" id="PF00083">
    <property type="entry name" value="Sugar_tr"/>
    <property type="match status" value="1"/>
</dbReference>
<dbReference type="PANTHER" id="PTHR43124:SF3">
    <property type="entry name" value="CHLORAMPHENICOL EFFLUX PUMP RV0191"/>
    <property type="match status" value="1"/>
</dbReference>
<dbReference type="PROSITE" id="PS50850">
    <property type="entry name" value="MFS"/>
    <property type="match status" value="1"/>
</dbReference>
<comment type="subcellular location">
    <subcellularLocation>
        <location evidence="1">Cell membrane</location>
        <topology evidence="1">Multi-pass membrane protein</topology>
    </subcellularLocation>
</comment>
<protein>
    <submittedName>
        <fullName evidence="10">Multidrug resistance protein</fullName>
    </submittedName>
</protein>
<evidence type="ECO:0000256" key="2">
    <source>
        <dbReference type="ARBA" id="ARBA00007520"/>
    </source>
</evidence>
<dbReference type="AlphaFoldDB" id="A0A318K797"/>
<evidence type="ECO:0000256" key="3">
    <source>
        <dbReference type="ARBA" id="ARBA00022475"/>
    </source>
</evidence>
<dbReference type="Pfam" id="PF07690">
    <property type="entry name" value="MFS_1"/>
    <property type="match status" value="1"/>
</dbReference>
<dbReference type="InterPro" id="IPR005829">
    <property type="entry name" value="Sugar_transporter_CS"/>
</dbReference>
<dbReference type="Gene3D" id="1.20.1720.10">
    <property type="entry name" value="Multidrug resistance protein D"/>
    <property type="match status" value="1"/>
</dbReference>
<feature type="transmembrane region" description="Helical" evidence="8">
    <location>
        <begin position="257"/>
        <end position="276"/>
    </location>
</feature>
<feature type="compositionally biased region" description="Basic and acidic residues" evidence="7">
    <location>
        <begin position="451"/>
        <end position="498"/>
    </location>
</feature>
<dbReference type="GO" id="GO:0022857">
    <property type="term" value="F:transmembrane transporter activity"/>
    <property type="evidence" value="ECO:0007669"/>
    <property type="project" value="InterPro"/>
</dbReference>
<dbReference type="InterPro" id="IPR001958">
    <property type="entry name" value="Tet-R_TetA/multi-R_MdtG-like"/>
</dbReference>
<feature type="transmembrane region" description="Helical" evidence="8">
    <location>
        <begin position="145"/>
        <end position="169"/>
    </location>
</feature>
<name>A0A318K797_9NOCA</name>
<feature type="transmembrane region" description="Helical" evidence="8">
    <location>
        <begin position="85"/>
        <end position="105"/>
    </location>
</feature>
<feature type="transmembrane region" description="Helical" evidence="8">
    <location>
        <begin position="21"/>
        <end position="42"/>
    </location>
</feature>
<dbReference type="PRINTS" id="PR01035">
    <property type="entry name" value="TCRTETA"/>
</dbReference>
<keyword evidence="5 8" id="KW-1133">Transmembrane helix</keyword>
<evidence type="ECO:0000259" key="9">
    <source>
        <dbReference type="PROSITE" id="PS50850"/>
    </source>
</evidence>
<dbReference type="GO" id="GO:0005886">
    <property type="term" value="C:plasma membrane"/>
    <property type="evidence" value="ECO:0007669"/>
    <property type="project" value="UniProtKB-SubCell"/>
</dbReference>
<keyword evidence="11" id="KW-1185">Reference proteome</keyword>
<evidence type="ECO:0000256" key="1">
    <source>
        <dbReference type="ARBA" id="ARBA00004651"/>
    </source>
</evidence>
<feature type="transmembrane region" description="Helical" evidence="8">
    <location>
        <begin position="288"/>
        <end position="306"/>
    </location>
</feature>
<dbReference type="InterPro" id="IPR005828">
    <property type="entry name" value="MFS_sugar_transport-like"/>
</dbReference>
<feature type="transmembrane region" description="Helical" evidence="8">
    <location>
        <begin position="375"/>
        <end position="396"/>
    </location>
</feature>
<feature type="transmembrane region" description="Helical" evidence="8">
    <location>
        <begin position="223"/>
        <end position="245"/>
    </location>
</feature>
<dbReference type="PROSITE" id="PS00216">
    <property type="entry name" value="SUGAR_TRANSPORT_1"/>
    <property type="match status" value="1"/>
</dbReference>
<dbReference type="CDD" id="cd17325">
    <property type="entry name" value="MFS_MdtG_SLC18_like"/>
    <property type="match status" value="1"/>
</dbReference>
<comment type="caution">
    <text evidence="10">The sequence shown here is derived from an EMBL/GenBank/DDBJ whole genome shotgun (WGS) entry which is preliminary data.</text>
</comment>
<evidence type="ECO:0000256" key="7">
    <source>
        <dbReference type="SAM" id="MobiDB-lite"/>
    </source>
</evidence>
<dbReference type="InterPro" id="IPR011701">
    <property type="entry name" value="MFS"/>
</dbReference>
<evidence type="ECO:0000313" key="11">
    <source>
        <dbReference type="Proteomes" id="UP000247569"/>
    </source>
</evidence>
<dbReference type="InterPro" id="IPR020846">
    <property type="entry name" value="MFS_dom"/>
</dbReference>
<keyword evidence="6 8" id="KW-0472">Membrane</keyword>
<evidence type="ECO:0000256" key="8">
    <source>
        <dbReference type="SAM" id="Phobius"/>
    </source>
</evidence>
<keyword evidence="4 8" id="KW-0812">Transmembrane</keyword>
<feature type="transmembrane region" description="Helical" evidence="8">
    <location>
        <begin position="48"/>
        <end position="73"/>
    </location>
</feature>